<sequence length="142" mass="16739">MWAWICILQRGSDNEKKCAKSINDIFAFNSLMIDRTTHDKREIRGDTFVGGKRRFVYRDTIVRRRRRRRRIRRHGAPCRRLTSTKQINIYICNVSVSFRVCIDSALYNGPCDFHSRLQILNGPTARQPSPPTEARVNEEEER</sequence>
<gene>
    <name evidence="2" type="ORF">EVAR_64354_1</name>
</gene>
<evidence type="ECO:0000313" key="3">
    <source>
        <dbReference type="Proteomes" id="UP000299102"/>
    </source>
</evidence>
<comment type="caution">
    <text evidence="2">The sequence shown here is derived from an EMBL/GenBank/DDBJ whole genome shotgun (WGS) entry which is preliminary data.</text>
</comment>
<dbReference type="Proteomes" id="UP000299102">
    <property type="component" value="Unassembled WGS sequence"/>
</dbReference>
<organism evidence="2 3">
    <name type="scientific">Eumeta variegata</name>
    <name type="common">Bagworm moth</name>
    <name type="synonym">Eumeta japonica</name>
    <dbReference type="NCBI Taxonomy" id="151549"/>
    <lineage>
        <taxon>Eukaryota</taxon>
        <taxon>Metazoa</taxon>
        <taxon>Ecdysozoa</taxon>
        <taxon>Arthropoda</taxon>
        <taxon>Hexapoda</taxon>
        <taxon>Insecta</taxon>
        <taxon>Pterygota</taxon>
        <taxon>Neoptera</taxon>
        <taxon>Endopterygota</taxon>
        <taxon>Lepidoptera</taxon>
        <taxon>Glossata</taxon>
        <taxon>Ditrysia</taxon>
        <taxon>Tineoidea</taxon>
        <taxon>Psychidae</taxon>
        <taxon>Oiketicinae</taxon>
        <taxon>Eumeta</taxon>
    </lineage>
</organism>
<evidence type="ECO:0000313" key="2">
    <source>
        <dbReference type="EMBL" id="GBP88934.1"/>
    </source>
</evidence>
<accession>A0A4C1ZPD1</accession>
<dbReference type="EMBL" id="BGZK01001966">
    <property type="protein sequence ID" value="GBP88934.1"/>
    <property type="molecule type" value="Genomic_DNA"/>
</dbReference>
<feature type="region of interest" description="Disordered" evidence="1">
    <location>
        <begin position="121"/>
        <end position="142"/>
    </location>
</feature>
<proteinExistence type="predicted"/>
<dbReference type="AlphaFoldDB" id="A0A4C1ZPD1"/>
<protein>
    <submittedName>
        <fullName evidence="2">Uncharacterized protein</fullName>
    </submittedName>
</protein>
<reference evidence="2 3" key="1">
    <citation type="journal article" date="2019" name="Commun. Biol.">
        <title>The bagworm genome reveals a unique fibroin gene that provides high tensile strength.</title>
        <authorList>
            <person name="Kono N."/>
            <person name="Nakamura H."/>
            <person name="Ohtoshi R."/>
            <person name="Tomita M."/>
            <person name="Numata K."/>
            <person name="Arakawa K."/>
        </authorList>
    </citation>
    <scope>NUCLEOTIDE SEQUENCE [LARGE SCALE GENOMIC DNA]</scope>
</reference>
<evidence type="ECO:0000256" key="1">
    <source>
        <dbReference type="SAM" id="MobiDB-lite"/>
    </source>
</evidence>
<name>A0A4C1ZPD1_EUMVA</name>
<keyword evidence="3" id="KW-1185">Reference proteome</keyword>